<dbReference type="PANTHER" id="PTHR23105">
    <property type="entry name" value="RIBOSOMAL PROTEIN L7AE FAMILY MEMBER"/>
    <property type="match status" value="1"/>
</dbReference>
<evidence type="ECO:0000256" key="5">
    <source>
        <dbReference type="SAM" id="MobiDB-lite"/>
    </source>
</evidence>
<dbReference type="PRINTS" id="PR00882">
    <property type="entry name" value="RIBOSOMALL7A"/>
</dbReference>
<dbReference type="InterPro" id="IPR004038">
    <property type="entry name" value="Ribosomal_eL8/eL30/eS12/Gad45"/>
</dbReference>
<comment type="function">
    <text evidence="4">Component of the ribosome.</text>
</comment>
<dbReference type="OrthoDB" id="29563at2759"/>
<dbReference type="InterPro" id="IPR001921">
    <property type="entry name" value="Ribosomal_eL8_euk"/>
</dbReference>
<evidence type="ECO:0000256" key="3">
    <source>
        <dbReference type="ARBA" id="ARBA00023274"/>
    </source>
</evidence>
<dbReference type="InterPro" id="IPR029064">
    <property type="entry name" value="Ribosomal_eL30-like_sf"/>
</dbReference>
<reference evidence="7" key="1">
    <citation type="submission" date="2021-05" db="EMBL/GenBank/DDBJ databases">
        <title>The genome of the haptophyte Pavlova lutheri (Diacronema luteri, Pavlovales) - a model for lipid biosynthesis in eukaryotic algae.</title>
        <authorList>
            <person name="Hulatt C.J."/>
            <person name="Posewitz M.C."/>
        </authorList>
    </citation>
    <scope>NUCLEOTIDE SEQUENCE</scope>
    <source>
        <strain evidence="7">NIVA-4/92</strain>
    </source>
</reference>
<keyword evidence="8" id="KW-1185">Reference proteome</keyword>
<evidence type="ECO:0000256" key="1">
    <source>
        <dbReference type="ARBA" id="ARBA00007337"/>
    </source>
</evidence>
<dbReference type="Proteomes" id="UP000751190">
    <property type="component" value="Unassembled WGS sequence"/>
</dbReference>
<name>A0A8J6CD47_DIALT</name>
<dbReference type="InterPro" id="IPR004037">
    <property type="entry name" value="Ribosomal_eL8-like_CS"/>
</dbReference>
<dbReference type="InterPro" id="IPR050257">
    <property type="entry name" value="eL8/uL1-like"/>
</dbReference>
<organism evidence="7 8">
    <name type="scientific">Diacronema lutheri</name>
    <name type="common">Unicellular marine alga</name>
    <name type="synonym">Monochrysis lutheri</name>
    <dbReference type="NCBI Taxonomy" id="2081491"/>
    <lineage>
        <taxon>Eukaryota</taxon>
        <taxon>Haptista</taxon>
        <taxon>Haptophyta</taxon>
        <taxon>Pavlovophyceae</taxon>
        <taxon>Pavlovales</taxon>
        <taxon>Pavlovaceae</taxon>
        <taxon>Diacronema</taxon>
    </lineage>
</organism>
<evidence type="ECO:0000256" key="2">
    <source>
        <dbReference type="ARBA" id="ARBA00022980"/>
    </source>
</evidence>
<dbReference type="PRINTS" id="PR00881">
    <property type="entry name" value="L7ARS6FAMILY"/>
</dbReference>
<dbReference type="GO" id="GO:0003723">
    <property type="term" value="F:RNA binding"/>
    <property type="evidence" value="ECO:0007669"/>
    <property type="project" value="UniProtKB-UniRule"/>
</dbReference>
<feature type="region of interest" description="Disordered" evidence="5">
    <location>
        <begin position="1"/>
        <end position="29"/>
    </location>
</feature>
<gene>
    <name evidence="7" type="ORF">KFE25_009008</name>
</gene>
<dbReference type="AlphaFoldDB" id="A0A8J6CD47"/>
<protein>
    <recommendedName>
        <fullName evidence="4">60S ribosomal protein L7a</fullName>
    </recommendedName>
</protein>
<evidence type="ECO:0000256" key="4">
    <source>
        <dbReference type="RuleBase" id="RU367042"/>
    </source>
</evidence>
<dbReference type="SUPFAM" id="SSF55315">
    <property type="entry name" value="L30e-like"/>
    <property type="match status" value="1"/>
</dbReference>
<keyword evidence="2 4" id="KW-0689">Ribosomal protein</keyword>
<evidence type="ECO:0000313" key="8">
    <source>
        <dbReference type="Proteomes" id="UP000751190"/>
    </source>
</evidence>
<dbReference type="OMA" id="RMVKWPA"/>
<evidence type="ECO:0000259" key="6">
    <source>
        <dbReference type="Pfam" id="PF01248"/>
    </source>
</evidence>
<comment type="caution">
    <text evidence="7">The sequence shown here is derived from an EMBL/GenBank/DDBJ whole genome shotgun (WGS) entry which is preliminary data.</text>
</comment>
<comment type="similarity">
    <text evidence="1 4">Belongs to the eukaryotic ribosomal protein eL8 family.</text>
</comment>
<dbReference type="InterPro" id="IPR018492">
    <property type="entry name" value="Ribosomal_eL8/Nhp2"/>
</dbReference>
<feature type="domain" description="Ribosomal protein eL8/eL30/eS12/Gadd45" evidence="6">
    <location>
        <begin position="126"/>
        <end position="213"/>
    </location>
</feature>
<dbReference type="FunFam" id="3.30.1330.30:FF:000003">
    <property type="entry name" value="60S ribosomal protein L7a"/>
    <property type="match status" value="1"/>
</dbReference>
<dbReference type="GO" id="GO:0042254">
    <property type="term" value="P:ribosome biogenesis"/>
    <property type="evidence" value="ECO:0007669"/>
    <property type="project" value="InterPro"/>
</dbReference>
<proteinExistence type="inferred from homology"/>
<dbReference type="PROSITE" id="PS01082">
    <property type="entry name" value="RIBOSOMAL_L7AE"/>
    <property type="match status" value="1"/>
</dbReference>
<dbReference type="GO" id="GO:0022625">
    <property type="term" value="C:cytosolic large ribosomal subunit"/>
    <property type="evidence" value="ECO:0007669"/>
    <property type="project" value="UniProtKB-UniRule"/>
</dbReference>
<dbReference type="Gene3D" id="3.30.1330.30">
    <property type="match status" value="1"/>
</dbReference>
<evidence type="ECO:0000313" key="7">
    <source>
        <dbReference type="EMBL" id="KAG8470587.1"/>
    </source>
</evidence>
<accession>A0A8J6CD47</accession>
<dbReference type="EMBL" id="JAGTXO010000001">
    <property type="protein sequence ID" value="KAG8470587.1"/>
    <property type="molecule type" value="Genomic_DNA"/>
</dbReference>
<keyword evidence="3 4" id="KW-0687">Ribonucleoprotein</keyword>
<sequence length="268" mass="29804">MPKAVKGKKAAPAPTPYDAPKAAADEKSGPVWEKKKKNFSIGGDLRVKTDLGRFVAWPKYIRLQRQRKILYQRLKVPPAIGQFSYTLEKAAAMEFFKLASKYSPDTKAERKEKVKAAAASEAATDEAATTKRSITLSYGINHITSLVEQKKATFVVIAHDVDPIELVAWLPALCRKMEVPFAIVKGKSRLGKLVHKKTATAVAFTTVTNEDRKAFSALVTTCKEFYADKAEAMRKWSGNVMGQKSQNATRKKEKALEREAQKKAMAHF</sequence>
<dbReference type="Pfam" id="PF01248">
    <property type="entry name" value="Ribosomal_L7Ae"/>
    <property type="match status" value="1"/>
</dbReference>